<dbReference type="Proteomes" id="UP000076552">
    <property type="component" value="Unassembled WGS sequence"/>
</dbReference>
<dbReference type="InterPro" id="IPR013154">
    <property type="entry name" value="ADH-like_N"/>
</dbReference>
<proteinExistence type="predicted"/>
<dbReference type="Gene3D" id="3.90.180.10">
    <property type="entry name" value="Medium-chain alcohol dehydrogenases, catalytic domain"/>
    <property type="match status" value="1"/>
</dbReference>
<dbReference type="SMART" id="SM00829">
    <property type="entry name" value="PKS_ER"/>
    <property type="match status" value="1"/>
</dbReference>
<accession>A0A166WCJ4</accession>
<organism evidence="2 3">
    <name type="scientific">Colletotrichum tofieldiae</name>
    <dbReference type="NCBI Taxonomy" id="708197"/>
    <lineage>
        <taxon>Eukaryota</taxon>
        <taxon>Fungi</taxon>
        <taxon>Dikarya</taxon>
        <taxon>Ascomycota</taxon>
        <taxon>Pezizomycotina</taxon>
        <taxon>Sordariomycetes</taxon>
        <taxon>Hypocreomycetidae</taxon>
        <taxon>Glomerellales</taxon>
        <taxon>Glomerellaceae</taxon>
        <taxon>Colletotrichum</taxon>
        <taxon>Colletotrichum spaethianum species complex</taxon>
    </lineage>
</organism>
<dbReference type="Gene3D" id="3.40.50.720">
    <property type="entry name" value="NAD(P)-binding Rossmann-like Domain"/>
    <property type="match status" value="1"/>
</dbReference>
<dbReference type="InterPro" id="IPR036291">
    <property type="entry name" value="NAD(P)-bd_dom_sf"/>
</dbReference>
<dbReference type="SUPFAM" id="SSF50129">
    <property type="entry name" value="GroES-like"/>
    <property type="match status" value="1"/>
</dbReference>
<evidence type="ECO:0000313" key="3">
    <source>
        <dbReference type="Proteomes" id="UP000076552"/>
    </source>
</evidence>
<dbReference type="InterPro" id="IPR011032">
    <property type="entry name" value="GroES-like_sf"/>
</dbReference>
<dbReference type="AlphaFoldDB" id="A0A166WCJ4"/>
<dbReference type="PANTHER" id="PTHR11695">
    <property type="entry name" value="ALCOHOL DEHYDROGENASE RELATED"/>
    <property type="match status" value="1"/>
</dbReference>
<dbReference type="Pfam" id="PF08240">
    <property type="entry name" value="ADH_N"/>
    <property type="match status" value="1"/>
</dbReference>
<sequence>MASPIHLPTAMRALQWRSVAGGIEENLNVNNRTDLPKGAHSLPKGQTLVKVAYVSLNHLDYKVAEMPLGSMLFKKPATPGLDFSGTVIDTTLANLKPGQCVFGRTESPSCGTLAEFVVVGMTGIAPVPAGVSLKDASCVGICGVTALQSLVPFLKQGSSIMINGGSGGVGVFAIQIAKLLGCTKITVVCSEQNADLCRRLGADDTIDYRSEDPPTVLERNGHHYDHILDIVFADPSLYWCCHHYLKPGGTYVSVGLPPTIKTLRTLLAIHLLPRFLGGGQRAFRFHSVTASPEHFTEVARWIAEGSVKPVVEEELDFEDAGKAYGRLKSQRTVGKLVIIVSGELDCSR</sequence>
<name>A0A166WCJ4_9PEZI</name>
<reference evidence="2 3" key="1">
    <citation type="submission" date="2015-06" db="EMBL/GenBank/DDBJ databases">
        <title>Survival trade-offs in plant roots during colonization by closely related pathogenic and mutualistic fungi.</title>
        <authorList>
            <person name="Hacquard S."/>
            <person name="Kracher B."/>
            <person name="Hiruma K."/>
            <person name="Weinman A."/>
            <person name="Muench P."/>
            <person name="Garrido Oter R."/>
            <person name="Ver Loren van Themaat E."/>
            <person name="Dallerey J.-F."/>
            <person name="Damm U."/>
            <person name="Henrissat B."/>
            <person name="Lespinet O."/>
            <person name="Thon M."/>
            <person name="Kemen E."/>
            <person name="McHardy A.C."/>
            <person name="Schulze-Lefert P."/>
            <person name="O'Connell R.J."/>
        </authorList>
    </citation>
    <scope>NUCLEOTIDE SEQUENCE [LARGE SCALE GENOMIC DNA]</scope>
    <source>
        <strain evidence="2 3">0861</strain>
    </source>
</reference>
<keyword evidence="3" id="KW-1185">Reference proteome</keyword>
<feature type="domain" description="Enoyl reductase (ER)" evidence="1">
    <location>
        <begin position="22"/>
        <end position="338"/>
    </location>
</feature>
<dbReference type="SUPFAM" id="SSF51735">
    <property type="entry name" value="NAD(P)-binding Rossmann-fold domains"/>
    <property type="match status" value="1"/>
</dbReference>
<evidence type="ECO:0000259" key="1">
    <source>
        <dbReference type="SMART" id="SM00829"/>
    </source>
</evidence>
<gene>
    <name evidence="2" type="ORF">CT0861_05057</name>
</gene>
<dbReference type="InterPro" id="IPR050700">
    <property type="entry name" value="YIM1/Zinc_Alcohol_DH_Fams"/>
</dbReference>
<dbReference type="GO" id="GO:0016491">
    <property type="term" value="F:oxidoreductase activity"/>
    <property type="evidence" value="ECO:0007669"/>
    <property type="project" value="InterPro"/>
</dbReference>
<dbReference type="EMBL" id="LFIV01000022">
    <property type="protein sequence ID" value="KZL75550.1"/>
    <property type="molecule type" value="Genomic_DNA"/>
</dbReference>
<evidence type="ECO:0000313" key="2">
    <source>
        <dbReference type="EMBL" id="KZL75550.1"/>
    </source>
</evidence>
<comment type="caution">
    <text evidence="2">The sequence shown here is derived from an EMBL/GenBank/DDBJ whole genome shotgun (WGS) entry which is preliminary data.</text>
</comment>
<dbReference type="GO" id="GO:0005739">
    <property type="term" value="C:mitochondrion"/>
    <property type="evidence" value="ECO:0007669"/>
    <property type="project" value="TreeGrafter"/>
</dbReference>
<dbReference type="Pfam" id="PF13602">
    <property type="entry name" value="ADH_zinc_N_2"/>
    <property type="match status" value="1"/>
</dbReference>
<protein>
    <submittedName>
        <fullName evidence="2">Zinc-type alcohol dehydrogenase-like protein</fullName>
    </submittedName>
</protein>
<dbReference type="InterPro" id="IPR020843">
    <property type="entry name" value="ER"/>
</dbReference>
<dbReference type="PANTHER" id="PTHR11695:SF294">
    <property type="entry name" value="RETICULON-4-INTERACTING PROTEIN 1, MITOCHONDRIAL"/>
    <property type="match status" value="1"/>
</dbReference>
<dbReference type="CDD" id="cd08267">
    <property type="entry name" value="MDR1"/>
    <property type="match status" value="1"/>
</dbReference>
<dbReference type="STRING" id="708197.A0A166WCJ4"/>